<feature type="region of interest" description="Disordered" evidence="1">
    <location>
        <begin position="85"/>
        <end position="113"/>
    </location>
</feature>
<organism evidence="2 3">
    <name type="scientific">Paragonimus heterotremus</name>
    <dbReference type="NCBI Taxonomy" id="100268"/>
    <lineage>
        <taxon>Eukaryota</taxon>
        <taxon>Metazoa</taxon>
        <taxon>Spiralia</taxon>
        <taxon>Lophotrochozoa</taxon>
        <taxon>Platyhelminthes</taxon>
        <taxon>Trematoda</taxon>
        <taxon>Digenea</taxon>
        <taxon>Plagiorchiida</taxon>
        <taxon>Troglotremata</taxon>
        <taxon>Troglotrematidae</taxon>
        <taxon>Paragonimus</taxon>
    </lineage>
</organism>
<dbReference type="Proteomes" id="UP000748531">
    <property type="component" value="Unassembled WGS sequence"/>
</dbReference>
<keyword evidence="3" id="KW-1185">Reference proteome</keyword>
<evidence type="ECO:0000256" key="1">
    <source>
        <dbReference type="SAM" id="MobiDB-lite"/>
    </source>
</evidence>
<feature type="region of interest" description="Disordered" evidence="1">
    <location>
        <begin position="1"/>
        <end position="24"/>
    </location>
</feature>
<reference evidence="2" key="1">
    <citation type="submission" date="2019-05" db="EMBL/GenBank/DDBJ databases">
        <title>Annotation for the trematode Paragonimus heterotremus.</title>
        <authorList>
            <person name="Choi Y.-J."/>
        </authorList>
    </citation>
    <scope>NUCLEOTIDE SEQUENCE</scope>
    <source>
        <strain evidence="2">LC</strain>
    </source>
</reference>
<dbReference type="AlphaFoldDB" id="A0A8J4WDC3"/>
<protein>
    <submittedName>
        <fullName evidence="2">Uncharacterized protein</fullName>
    </submittedName>
</protein>
<gene>
    <name evidence="2" type="ORF">PHET_04431</name>
</gene>
<proteinExistence type="predicted"/>
<sequence length="113" mass="12369">MEQSQSPDAVDDHDQDMLDESELERRATLVRQLMTEELTSGGGPVGSLNSLKVHGSEADWASAIVGHGSDLKSLNVKLPFVQKSFSGQGKKKLQKELDWGVAPKGKKTKRTKH</sequence>
<name>A0A8J4WDC3_9TREM</name>
<comment type="caution">
    <text evidence="2">The sequence shown here is derived from an EMBL/GenBank/DDBJ whole genome shotgun (WGS) entry which is preliminary data.</text>
</comment>
<evidence type="ECO:0000313" key="3">
    <source>
        <dbReference type="Proteomes" id="UP000748531"/>
    </source>
</evidence>
<evidence type="ECO:0000313" key="2">
    <source>
        <dbReference type="EMBL" id="KAF5395228.1"/>
    </source>
</evidence>
<feature type="compositionally biased region" description="Basic residues" evidence="1">
    <location>
        <begin position="104"/>
        <end position="113"/>
    </location>
</feature>
<dbReference type="EMBL" id="LUCH01017210">
    <property type="protein sequence ID" value="KAF5395228.1"/>
    <property type="molecule type" value="Genomic_DNA"/>
</dbReference>
<accession>A0A8J4WDC3</accession>